<evidence type="ECO:0000256" key="6">
    <source>
        <dbReference type="SAM" id="Phobius"/>
    </source>
</evidence>
<sequence>MKPTKKSRVLATKKNVMFGVVFQLLTLIMTFVGRYFFIHKLGNSYLGLDGLFKNILSMLSFTELGIGVAITSSLYKPLAESDYVLVKSLVSLLKKVYLIMVIIIIFSGSILTLFLPFFIKGVIPDGTRIAFVVYFMNSAASYFLVANRSLLIADQNGYLNAYNQFVFNMVAQVAQIITLFIFNNYVVYLLVLLISTVLSNITLNRTVKNKYPIIDKIHSSPVPKEIKKDLLQNVTGMVSSKLGGIILNSTDNLVLSYFVGLSVVGIYSNYLIVVNGLTTLLNSGISALTASIGNLGTEKDTVKEERTFYQLFLGNSLLIQIVSFAMIIFLPHFISVWVGSEYRLSLCTTFAIVFLFFLNQLRQISISFQIAHSLFWQQRYKSIFEAVSNLVISIILVKYLNLGVLGVVLGTISSNFLVNSWWEPLIVFKSGLKVGLRHYYFLFIIQIIAELLLLSLGMYVSVAVYSIIIKIIIFTAMMCFLIIITYLFSKDFKNFIHKIFLR</sequence>
<feature type="transmembrane region" description="Helical" evidence="6">
    <location>
        <begin position="254"/>
        <end position="273"/>
    </location>
</feature>
<accession>A0A5A5U2S9</accession>
<reference evidence="7 8" key="1">
    <citation type="submission" date="2019-04" db="EMBL/GenBank/DDBJ databases">
        <title>A pseudo-fructophilic Leuconostoc citreum strain F192-5 isolated from peel of satsuma mandarin: the first report for isolation and characterization of strain-dependent fructophilic-like characteristics.</title>
        <authorList>
            <person name="Maeno S."/>
            <person name="Tanizawa Y."/>
            <person name="Kajikawa A."/>
            <person name="Kanesaki Y."/>
            <person name="Kubota E."/>
            <person name="Arita M."/>
            <person name="Leon D."/>
            <person name="Endo A."/>
        </authorList>
    </citation>
    <scope>NUCLEOTIDE SEQUENCE [LARGE SCALE GENOMIC DNA]</scope>
    <source>
        <strain evidence="7 8">F192-5</strain>
    </source>
</reference>
<dbReference type="Pfam" id="PF01943">
    <property type="entry name" value="Polysacc_synt"/>
    <property type="match status" value="1"/>
</dbReference>
<name>A0A5A5U2S9_LEUCI</name>
<dbReference type="PANTHER" id="PTHR30250">
    <property type="entry name" value="PST FAMILY PREDICTED COLANIC ACID TRANSPORTER"/>
    <property type="match status" value="1"/>
</dbReference>
<proteinExistence type="predicted"/>
<feature type="transmembrane region" description="Helical" evidence="6">
    <location>
        <begin position="467"/>
        <end position="488"/>
    </location>
</feature>
<evidence type="ECO:0000256" key="3">
    <source>
        <dbReference type="ARBA" id="ARBA00022692"/>
    </source>
</evidence>
<dbReference type="RefSeq" id="WP_133286070.1">
    <property type="nucleotide sequence ID" value="NZ_BJJW01000031.1"/>
</dbReference>
<dbReference type="InterPro" id="IPR050833">
    <property type="entry name" value="Poly_Biosynth_Transport"/>
</dbReference>
<evidence type="ECO:0000256" key="4">
    <source>
        <dbReference type="ARBA" id="ARBA00022989"/>
    </source>
</evidence>
<keyword evidence="4 6" id="KW-1133">Transmembrane helix</keyword>
<feature type="transmembrane region" description="Helical" evidence="6">
    <location>
        <begin position="131"/>
        <end position="153"/>
    </location>
</feature>
<evidence type="ECO:0000313" key="8">
    <source>
        <dbReference type="Proteomes" id="UP000323274"/>
    </source>
</evidence>
<comment type="caution">
    <text evidence="7">The sequence shown here is derived from an EMBL/GenBank/DDBJ whole genome shotgun (WGS) entry which is preliminary data.</text>
</comment>
<gene>
    <name evidence="7" type="primary">cps2I</name>
    <name evidence="7" type="ORF">LCIT_19900</name>
</gene>
<keyword evidence="3 6" id="KW-0812">Transmembrane</keyword>
<feature type="transmembrane region" description="Helical" evidence="6">
    <location>
        <begin position="439"/>
        <end position="461"/>
    </location>
</feature>
<evidence type="ECO:0000256" key="2">
    <source>
        <dbReference type="ARBA" id="ARBA00022475"/>
    </source>
</evidence>
<organism evidence="7 8">
    <name type="scientific">Leuconostoc citreum</name>
    <dbReference type="NCBI Taxonomy" id="33964"/>
    <lineage>
        <taxon>Bacteria</taxon>
        <taxon>Bacillati</taxon>
        <taxon>Bacillota</taxon>
        <taxon>Bacilli</taxon>
        <taxon>Lactobacillales</taxon>
        <taxon>Lactobacillaceae</taxon>
        <taxon>Leuconostoc</taxon>
    </lineage>
</organism>
<feature type="transmembrane region" description="Helical" evidence="6">
    <location>
        <begin position="342"/>
        <end position="361"/>
    </location>
</feature>
<keyword evidence="2" id="KW-1003">Cell membrane</keyword>
<evidence type="ECO:0000313" key="7">
    <source>
        <dbReference type="EMBL" id="GDZ84748.1"/>
    </source>
</evidence>
<dbReference type="AlphaFoldDB" id="A0A5A5U2S9"/>
<feature type="transmembrane region" description="Helical" evidence="6">
    <location>
        <begin position="96"/>
        <end position="119"/>
    </location>
</feature>
<dbReference type="EMBL" id="BJJW01000031">
    <property type="protein sequence ID" value="GDZ84748.1"/>
    <property type="molecule type" value="Genomic_DNA"/>
</dbReference>
<protein>
    <submittedName>
        <fullName evidence="7">Oligosaccharide transporter</fullName>
    </submittedName>
</protein>
<evidence type="ECO:0000256" key="1">
    <source>
        <dbReference type="ARBA" id="ARBA00004651"/>
    </source>
</evidence>
<comment type="subcellular location">
    <subcellularLocation>
        <location evidence="1">Cell membrane</location>
        <topology evidence="1">Multi-pass membrane protein</topology>
    </subcellularLocation>
</comment>
<evidence type="ECO:0000256" key="5">
    <source>
        <dbReference type="ARBA" id="ARBA00023136"/>
    </source>
</evidence>
<dbReference type="GO" id="GO:0005886">
    <property type="term" value="C:plasma membrane"/>
    <property type="evidence" value="ECO:0007669"/>
    <property type="project" value="UniProtKB-SubCell"/>
</dbReference>
<keyword evidence="5 6" id="KW-0472">Membrane</keyword>
<feature type="transmembrane region" description="Helical" evidence="6">
    <location>
        <begin position="16"/>
        <end position="37"/>
    </location>
</feature>
<feature type="transmembrane region" description="Helical" evidence="6">
    <location>
        <begin position="308"/>
        <end position="330"/>
    </location>
</feature>
<dbReference type="InterPro" id="IPR002797">
    <property type="entry name" value="Polysacc_synth"/>
</dbReference>
<dbReference type="PANTHER" id="PTHR30250:SF26">
    <property type="entry name" value="PSMA PROTEIN"/>
    <property type="match status" value="1"/>
</dbReference>
<dbReference type="Proteomes" id="UP000323274">
    <property type="component" value="Unassembled WGS sequence"/>
</dbReference>